<dbReference type="Proteomes" id="UP000268469">
    <property type="component" value="Unassembled WGS sequence"/>
</dbReference>
<gene>
    <name evidence="1" type="ORF">DRP53_06245</name>
</gene>
<accession>A0A660SJA9</accession>
<dbReference type="EMBL" id="QNBE01000054">
    <property type="protein sequence ID" value="RKX70040.1"/>
    <property type="molecule type" value="Genomic_DNA"/>
</dbReference>
<sequence>MLLFLSDFAIISDSVMQYCPSAGYLSPYFYVFWSDTRPPKNAIYGARISRTGVVIDSGGRPIYFGNPTFGAEVETDGENFLVVFRDSC</sequence>
<organism evidence="1 2">
    <name type="scientific">candidate division WOR-3 bacterium</name>
    <dbReference type="NCBI Taxonomy" id="2052148"/>
    <lineage>
        <taxon>Bacteria</taxon>
        <taxon>Bacteria division WOR-3</taxon>
    </lineage>
</organism>
<name>A0A660SJA9_UNCW3</name>
<reference evidence="1 2" key="1">
    <citation type="submission" date="2018-06" db="EMBL/GenBank/DDBJ databases">
        <title>Extensive metabolic versatility and redundancy in microbially diverse, dynamic hydrothermal sediments.</title>
        <authorList>
            <person name="Dombrowski N."/>
            <person name="Teske A."/>
            <person name="Baker B.J."/>
        </authorList>
    </citation>
    <scope>NUCLEOTIDE SEQUENCE [LARGE SCALE GENOMIC DNA]</scope>
    <source>
        <strain evidence="1">B36_G15</strain>
    </source>
</reference>
<evidence type="ECO:0000313" key="2">
    <source>
        <dbReference type="Proteomes" id="UP000268469"/>
    </source>
</evidence>
<comment type="caution">
    <text evidence="1">The sequence shown here is derived from an EMBL/GenBank/DDBJ whole genome shotgun (WGS) entry which is preliminary data.</text>
</comment>
<dbReference type="AlphaFoldDB" id="A0A660SJA9"/>
<proteinExistence type="predicted"/>
<evidence type="ECO:0000313" key="1">
    <source>
        <dbReference type="EMBL" id="RKX70040.1"/>
    </source>
</evidence>
<protein>
    <submittedName>
        <fullName evidence="1">Uncharacterized protein</fullName>
    </submittedName>
</protein>